<evidence type="ECO:0000313" key="1">
    <source>
        <dbReference type="EMBL" id="SDY86149.1"/>
    </source>
</evidence>
<keyword evidence="2" id="KW-1185">Reference proteome</keyword>
<protein>
    <submittedName>
        <fullName evidence="1">Uncharacterized protein</fullName>
    </submittedName>
</protein>
<evidence type="ECO:0000313" key="2">
    <source>
        <dbReference type="Proteomes" id="UP000199249"/>
    </source>
</evidence>
<gene>
    <name evidence="1" type="ORF">SAMN04488069_11624</name>
</gene>
<proteinExistence type="predicted"/>
<dbReference type="RefSeq" id="WP_092743274.1">
    <property type="nucleotide sequence ID" value="NZ_FNOV01000016.1"/>
</dbReference>
<accession>A0A1H3ND83</accession>
<dbReference type="Pfam" id="PF20329">
    <property type="entry name" value="DUF6624"/>
    <property type="match status" value="1"/>
</dbReference>
<dbReference type="AlphaFoldDB" id="A0A1H3ND83"/>
<reference evidence="2" key="1">
    <citation type="submission" date="2016-10" db="EMBL/GenBank/DDBJ databases">
        <authorList>
            <person name="Varghese N."/>
            <person name="Submissions S."/>
        </authorList>
    </citation>
    <scope>NUCLEOTIDE SEQUENCE [LARGE SCALE GENOMIC DNA]</scope>
    <source>
        <strain evidence="2">CGMCC 1.8975</strain>
    </source>
</reference>
<dbReference type="Proteomes" id="UP000199249">
    <property type="component" value="Unassembled WGS sequence"/>
</dbReference>
<organism evidence="1 2">
    <name type="scientific">Hymenobacter psychrophilus</name>
    <dbReference type="NCBI Taxonomy" id="651662"/>
    <lineage>
        <taxon>Bacteria</taxon>
        <taxon>Pseudomonadati</taxon>
        <taxon>Bacteroidota</taxon>
        <taxon>Cytophagia</taxon>
        <taxon>Cytophagales</taxon>
        <taxon>Hymenobacteraceae</taxon>
        <taxon>Hymenobacter</taxon>
    </lineage>
</organism>
<dbReference type="STRING" id="651662.SAMN04488069_11624"/>
<sequence length="239" mass="27130">MTKPHNLIGFLALWALGSCTSQERPSRPQPQAQLNISLKHELDSLLVADQYYRELMMRAGTREGKRAVATELQQPVEQVGAYLSGRMLETDSSNIQRVSQLIAQYGYPGKSLVGEPTNEAAFYVIQHSNRIGRYLPLIREVAEKGELAFSQYAMMLDRQLMNENREQMYGTQGAGFELTNPATGQKSYQQLIWPIKDAATVNERRQQAGFEQTVEDNALRLGIPYRVYTLEEVQKMKQP</sequence>
<dbReference type="InterPro" id="IPR046732">
    <property type="entry name" value="DUF6624"/>
</dbReference>
<dbReference type="PROSITE" id="PS51257">
    <property type="entry name" value="PROKAR_LIPOPROTEIN"/>
    <property type="match status" value="1"/>
</dbReference>
<name>A0A1H3ND83_9BACT</name>
<dbReference type="EMBL" id="FNOV01000016">
    <property type="protein sequence ID" value="SDY86149.1"/>
    <property type="molecule type" value="Genomic_DNA"/>
</dbReference>